<proteinExistence type="evidence at transcript level"/>
<sequence>FVCVYFNVRIMCVSVFLSYDFRLFSFMFFVRFSSFVRFFCLFVCILFTYYVVYFLFSLFYAQFPTAIT</sequence>
<feature type="transmembrane region" description="Helical" evidence="1">
    <location>
        <begin position="6"/>
        <end position="24"/>
    </location>
</feature>
<evidence type="ECO:0000313" key="2">
    <source>
        <dbReference type="EMBL" id="JAA93593.1"/>
    </source>
</evidence>
<keyword evidence="1" id="KW-1133">Transmembrane helix</keyword>
<accession>T1E1Y0</accession>
<feature type="transmembrane region" description="Helical" evidence="1">
    <location>
        <begin position="36"/>
        <end position="61"/>
    </location>
</feature>
<protein>
    <submittedName>
        <fullName evidence="2">Uncharacterized protein</fullName>
    </submittedName>
</protein>
<keyword evidence="1" id="KW-0812">Transmembrane</keyword>
<organism evidence="2">
    <name type="scientific">Psorophora albipes</name>
    <dbReference type="NCBI Taxonomy" id="869069"/>
    <lineage>
        <taxon>Eukaryota</taxon>
        <taxon>Metazoa</taxon>
        <taxon>Ecdysozoa</taxon>
        <taxon>Arthropoda</taxon>
        <taxon>Hexapoda</taxon>
        <taxon>Insecta</taxon>
        <taxon>Pterygota</taxon>
        <taxon>Neoptera</taxon>
        <taxon>Endopterygota</taxon>
        <taxon>Diptera</taxon>
        <taxon>Nematocera</taxon>
        <taxon>Culicoidea</taxon>
        <taxon>Culicidae</taxon>
        <taxon>Culicinae</taxon>
        <taxon>Aedini</taxon>
        <taxon>Psorophora</taxon>
    </lineage>
</organism>
<dbReference type="EMBL" id="GALA01001259">
    <property type="protein sequence ID" value="JAA93593.1"/>
    <property type="molecule type" value="mRNA"/>
</dbReference>
<evidence type="ECO:0000256" key="1">
    <source>
        <dbReference type="SAM" id="Phobius"/>
    </source>
</evidence>
<keyword evidence="1" id="KW-0472">Membrane</keyword>
<name>T1E1Y0_9DIPT</name>
<dbReference type="AlphaFoldDB" id="T1E1Y0"/>
<feature type="non-terminal residue" evidence="2">
    <location>
        <position position="1"/>
    </location>
</feature>
<reference evidence="2" key="1">
    <citation type="journal article" date="2013" name="BMC Genomics">
        <title>A deep insight into the sialotranscriptome of the mosquito, Psorophora albipes.</title>
        <authorList>
            <person name="Chagas A.C."/>
            <person name="Calvo E."/>
            <person name="Rios-Velasquez C.M."/>
            <person name="Pessoa F.A."/>
            <person name="Medeiros J.F."/>
            <person name="Ribeiro J.M."/>
        </authorList>
    </citation>
    <scope>NUCLEOTIDE SEQUENCE</scope>
</reference>